<dbReference type="PANTHER" id="PTHR43788">
    <property type="entry name" value="DNA2/NAM7 HELICASE FAMILY MEMBER"/>
    <property type="match status" value="1"/>
</dbReference>
<dbReference type="CDD" id="cd09126">
    <property type="entry name" value="PLDc_C_DEXD_like"/>
    <property type="match status" value="1"/>
</dbReference>
<evidence type="ECO:0000256" key="4">
    <source>
        <dbReference type="ARBA" id="ARBA00022806"/>
    </source>
</evidence>
<keyword evidence="2" id="KW-0547">Nucleotide-binding</keyword>
<dbReference type="RefSeq" id="WP_059261869.1">
    <property type="nucleotide sequence ID" value="NZ_KQ948351.1"/>
</dbReference>
<comment type="caution">
    <text evidence="8">The sequence shown here is derived from an EMBL/GenBank/DDBJ whole genome shotgun (WGS) entry which is preliminary data.</text>
</comment>
<feature type="region of interest" description="Disordered" evidence="6">
    <location>
        <begin position="25"/>
        <end position="44"/>
    </location>
</feature>
<dbReference type="InterPro" id="IPR027417">
    <property type="entry name" value="P-loop_NTPase"/>
</dbReference>
<dbReference type="Gene3D" id="3.40.50.300">
    <property type="entry name" value="P-loop containing nucleotide triphosphate hydrolases"/>
    <property type="match status" value="2"/>
</dbReference>
<evidence type="ECO:0000313" key="8">
    <source>
        <dbReference type="EMBL" id="KUN32069.1"/>
    </source>
</evidence>
<dbReference type="InterPro" id="IPR043764">
    <property type="entry name" value="DUF5710"/>
</dbReference>
<keyword evidence="4" id="KW-0347">Helicase</keyword>
<feature type="region of interest" description="Disordered" evidence="6">
    <location>
        <begin position="936"/>
        <end position="965"/>
    </location>
</feature>
<keyword evidence="9" id="KW-1185">Reference proteome</keyword>
<organism evidence="8 9">
    <name type="scientific">Streptomyces corchorusii</name>
    <name type="common">Streptomyces chibaensis</name>
    <dbReference type="NCBI Taxonomy" id="1903"/>
    <lineage>
        <taxon>Bacteria</taxon>
        <taxon>Bacillati</taxon>
        <taxon>Actinomycetota</taxon>
        <taxon>Actinomycetes</taxon>
        <taxon>Kitasatosporales</taxon>
        <taxon>Streptomycetaceae</taxon>
        <taxon>Streptomyces</taxon>
    </lineage>
</organism>
<dbReference type="InterPro" id="IPR041679">
    <property type="entry name" value="DNA2/NAM7-like_C"/>
</dbReference>
<dbReference type="GO" id="GO:0043139">
    <property type="term" value="F:5'-3' DNA helicase activity"/>
    <property type="evidence" value="ECO:0007669"/>
    <property type="project" value="TreeGrafter"/>
</dbReference>
<dbReference type="Pfam" id="PF13086">
    <property type="entry name" value="AAA_11"/>
    <property type="match status" value="1"/>
</dbReference>
<sequence length="1024" mass="113030">MTGAERHHLVAELMRAARLEVAAELRSDGGNGPKASLREGRRTSGAGEGYEYEFECKRWPDALNGKPLLIRASRSRGSWAPAEAAPLSEQKIRVVTEADLGPNPAQVQLRVDDSATWRVLAERLATVGEEDHPVRLESAGWMIGLGSPKVAHDADPGRWVANWPSLKLNSRQRQAVEQALASEITFLWGPPGTGKTDVIAHIVEGSCRQGLNVLFLAPTKVAVDQALERICDLLAGENGFGAGLVQRAGDVDVESLRDRYGEYVEPERIAARLSEQLQSQLTEWNATLTAVRAGIALYDRIRGLEEGLATARTAYERAGKAAHSARQAFDQAQIAAGQLALRIKDMGQPTGWRAERKQAKLDAALSDFQAAGQQVSEAKRAENAAEAAQRKALADITRIRADITQLTPGLTGLPPRPDLVKQADAVQQSIDAAEAELRRITDAVRRNCRVLGTTVAKAVQSRPLLQRTDVVVIDEAGMVDLPSAWYVGGLAGKRVVVAGDFRQLPAITKAVEDRAATPDDRAHARRWSATDAFRAAGLVSPAGTVLQQPRLVALNTQYRMRPSICALVNAVAYPDAPLTTGRDDTSRIPFNTLVDAPIMMIDTSRHRVPGPSHLSNPVHTAVVHELVRGLQYDGVLPGRKWQNVPPGERAADRLAVITPYKDQVKALGQTLTERFGAEHEGLVATVHRFQGSQRPVVVLDTAAGSGDRLGRFYEETGLDSQTCRLLNVALSRAQDHLVVIADVEFLRLKLPARSEARVMLDHLEAHAQTLSVDQLIPIRSAADLAKLPQEELTRPAFFPADQVDRAVRWDIERAATRIDIYTFLLSPTRVRQWAKPFAERAAAGVEIVIHTRSPQEQRDPSRAERHQSLIDQLKSYGCTVTYRERMHEKVFMVDDTVLWHGSLNLLAAMGPTDLMMRLEDPESCAQARKVMEQARMERSVYQPRNESRRTRKEGPGGGKNPGKEEGVEVGAVVWGRLYLNVPYRYKDEAKSQLNASWDEDNKLWYVDAGRTSRDKLQRWLRPKH</sequence>
<dbReference type="CDD" id="cd18808">
    <property type="entry name" value="SF1_C_Upf1"/>
    <property type="match status" value="1"/>
</dbReference>
<accession>A0A117QJP5</accession>
<dbReference type="EMBL" id="LMWP01000003">
    <property type="protein sequence ID" value="KUN32069.1"/>
    <property type="molecule type" value="Genomic_DNA"/>
</dbReference>
<dbReference type="GO" id="GO:0005524">
    <property type="term" value="F:ATP binding"/>
    <property type="evidence" value="ECO:0007669"/>
    <property type="project" value="UniProtKB-KW"/>
</dbReference>
<dbReference type="InterPro" id="IPR050534">
    <property type="entry name" value="Coronavir_polyprotein_1ab"/>
</dbReference>
<evidence type="ECO:0000313" key="9">
    <source>
        <dbReference type="Proteomes" id="UP000053398"/>
    </source>
</evidence>
<dbReference type="InterPro" id="IPR001736">
    <property type="entry name" value="PLipase_D/transphosphatidylase"/>
</dbReference>
<reference evidence="8 9" key="1">
    <citation type="submission" date="2015-10" db="EMBL/GenBank/DDBJ databases">
        <title>Draft genome sequence of Streptomyces corchorusii DSM 40340, type strain for the species Streptomyces corchorusii.</title>
        <authorList>
            <person name="Ruckert C."/>
            <person name="Winkler A."/>
            <person name="Kalinowski J."/>
            <person name="Kampfer P."/>
            <person name="Glaeser S."/>
        </authorList>
    </citation>
    <scope>NUCLEOTIDE SEQUENCE [LARGE SCALE GENOMIC DNA]</scope>
    <source>
        <strain evidence="8 9">DSM 40340</strain>
    </source>
</reference>
<evidence type="ECO:0000256" key="1">
    <source>
        <dbReference type="ARBA" id="ARBA00007913"/>
    </source>
</evidence>
<dbReference type="AlphaFoldDB" id="A0A117QJP5"/>
<dbReference type="Gene3D" id="3.30.870.10">
    <property type="entry name" value="Endonuclease Chain A"/>
    <property type="match status" value="1"/>
</dbReference>
<dbReference type="SUPFAM" id="SSF52540">
    <property type="entry name" value="P-loop containing nucleoside triphosphate hydrolases"/>
    <property type="match status" value="1"/>
</dbReference>
<dbReference type="PANTHER" id="PTHR43788:SF8">
    <property type="entry name" value="DNA-BINDING PROTEIN SMUBP-2"/>
    <property type="match status" value="1"/>
</dbReference>
<evidence type="ECO:0000256" key="5">
    <source>
        <dbReference type="ARBA" id="ARBA00022840"/>
    </source>
</evidence>
<dbReference type="Pfam" id="PF13087">
    <property type="entry name" value="AAA_12"/>
    <property type="match status" value="1"/>
</dbReference>
<proteinExistence type="inferred from homology"/>
<feature type="domain" description="PLD phosphodiesterase" evidence="7">
    <location>
        <begin position="882"/>
        <end position="909"/>
    </location>
</feature>
<dbReference type="InterPro" id="IPR025202">
    <property type="entry name" value="PLD-like_dom"/>
</dbReference>
<gene>
    <name evidence="8" type="ORF">AQJ11_04140</name>
</gene>
<dbReference type="SUPFAM" id="SSF56024">
    <property type="entry name" value="Phospholipase D/nuclease"/>
    <property type="match status" value="1"/>
</dbReference>
<feature type="compositionally biased region" description="Basic and acidic residues" evidence="6">
    <location>
        <begin position="945"/>
        <end position="954"/>
    </location>
</feature>
<dbReference type="PROSITE" id="PS50035">
    <property type="entry name" value="PLD"/>
    <property type="match status" value="1"/>
</dbReference>
<protein>
    <recommendedName>
        <fullName evidence="7">PLD phosphodiesterase domain-containing protein</fullName>
    </recommendedName>
</protein>
<keyword evidence="3" id="KW-0378">Hydrolase</keyword>
<dbReference type="Pfam" id="PF18974">
    <property type="entry name" value="DUF5710"/>
    <property type="match status" value="1"/>
</dbReference>
<comment type="similarity">
    <text evidence="1">Belongs to the DNA2/NAM7 helicase family.</text>
</comment>
<evidence type="ECO:0000259" key="7">
    <source>
        <dbReference type="PROSITE" id="PS50035"/>
    </source>
</evidence>
<evidence type="ECO:0000256" key="2">
    <source>
        <dbReference type="ARBA" id="ARBA00022741"/>
    </source>
</evidence>
<dbReference type="GO" id="GO:0016787">
    <property type="term" value="F:hydrolase activity"/>
    <property type="evidence" value="ECO:0007669"/>
    <property type="project" value="UniProtKB-KW"/>
</dbReference>
<keyword evidence="5" id="KW-0067">ATP-binding</keyword>
<name>A0A117QJP5_STRCK</name>
<dbReference type="InterPro" id="IPR041677">
    <property type="entry name" value="DNA2/NAM7_AAA_11"/>
</dbReference>
<evidence type="ECO:0000256" key="3">
    <source>
        <dbReference type="ARBA" id="ARBA00022801"/>
    </source>
</evidence>
<evidence type="ECO:0000256" key="6">
    <source>
        <dbReference type="SAM" id="MobiDB-lite"/>
    </source>
</evidence>
<dbReference type="InterPro" id="IPR047187">
    <property type="entry name" value="SF1_C_Upf1"/>
</dbReference>
<dbReference type="GO" id="GO:0006793">
    <property type="term" value="P:phosphorus metabolic process"/>
    <property type="evidence" value="ECO:0007669"/>
    <property type="project" value="UniProtKB-ARBA"/>
</dbReference>
<dbReference type="Proteomes" id="UP000053398">
    <property type="component" value="Unassembled WGS sequence"/>
</dbReference>
<dbReference type="Pfam" id="PF13091">
    <property type="entry name" value="PLDc_2"/>
    <property type="match status" value="1"/>
</dbReference>